<dbReference type="Proteomes" id="UP000054903">
    <property type="component" value="Unassembled WGS sequence"/>
</dbReference>
<evidence type="ECO:0000256" key="2">
    <source>
        <dbReference type="ARBA" id="ARBA00023125"/>
    </source>
</evidence>
<dbReference type="PANTHER" id="PTHR46796">
    <property type="entry name" value="HTH-TYPE TRANSCRIPTIONAL ACTIVATOR RHAS-RELATED"/>
    <property type="match status" value="1"/>
</dbReference>
<dbReference type="STRING" id="1777138.AWB77_03892"/>
<dbReference type="GO" id="GO:0003700">
    <property type="term" value="F:DNA-binding transcription factor activity"/>
    <property type="evidence" value="ECO:0007669"/>
    <property type="project" value="InterPro"/>
</dbReference>
<gene>
    <name evidence="5" type="ORF">AWB77_03892</name>
</gene>
<dbReference type="EMBL" id="FCNX02000009">
    <property type="protein sequence ID" value="SAK79556.1"/>
    <property type="molecule type" value="Genomic_DNA"/>
</dbReference>
<dbReference type="InterPro" id="IPR020449">
    <property type="entry name" value="Tscrpt_reg_AraC-type_HTH"/>
</dbReference>
<comment type="caution">
    <text evidence="5">The sequence shown here is derived from an EMBL/GenBank/DDBJ whole genome shotgun (WGS) entry which is preliminary data.</text>
</comment>
<dbReference type="SUPFAM" id="SSF46689">
    <property type="entry name" value="Homeodomain-like"/>
    <property type="match status" value="1"/>
</dbReference>
<evidence type="ECO:0000259" key="4">
    <source>
        <dbReference type="PROSITE" id="PS01124"/>
    </source>
</evidence>
<dbReference type="Pfam" id="PF12833">
    <property type="entry name" value="HTH_18"/>
    <property type="match status" value="1"/>
</dbReference>
<dbReference type="InterPro" id="IPR018060">
    <property type="entry name" value="HTH_AraC"/>
</dbReference>
<keyword evidence="3" id="KW-0804">Transcription</keyword>
<dbReference type="SMART" id="SM00342">
    <property type="entry name" value="HTH_ARAC"/>
    <property type="match status" value="1"/>
</dbReference>
<evidence type="ECO:0000256" key="3">
    <source>
        <dbReference type="ARBA" id="ARBA00023163"/>
    </source>
</evidence>
<dbReference type="InterPro" id="IPR050204">
    <property type="entry name" value="AraC_XylS_family_regulators"/>
</dbReference>
<dbReference type="InterPro" id="IPR009057">
    <property type="entry name" value="Homeodomain-like_sf"/>
</dbReference>
<name>A0A158CCB2_9BURK</name>
<dbReference type="PROSITE" id="PS01124">
    <property type="entry name" value="HTH_ARAC_FAMILY_2"/>
    <property type="match status" value="1"/>
</dbReference>
<dbReference type="InterPro" id="IPR035418">
    <property type="entry name" value="AraC-bd_2"/>
</dbReference>
<evidence type="ECO:0000313" key="6">
    <source>
        <dbReference type="Proteomes" id="UP000054903"/>
    </source>
</evidence>
<feature type="domain" description="HTH araC/xylS-type" evidence="4">
    <location>
        <begin position="229"/>
        <end position="330"/>
    </location>
</feature>
<dbReference type="AlphaFoldDB" id="A0A158CCB2"/>
<proteinExistence type="predicted"/>
<keyword evidence="2" id="KW-0238">DNA-binding</keyword>
<keyword evidence="6" id="KW-1185">Reference proteome</keyword>
<dbReference type="PANTHER" id="PTHR46796:SF6">
    <property type="entry name" value="ARAC SUBFAMILY"/>
    <property type="match status" value="1"/>
</dbReference>
<protein>
    <submittedName>
        <fullName evidence="5">AraC family transcriptional regulator</fullName>
    </submittedName>
</protein>
<dbReference type="Gene3D" id="1.10.10.60">
    <property type="entry name" value="Homeodomain-like"/>
    <property type="match status" value="1"/>
</dbReference>
<accession>A0A158CCB2</accession>
<evidence type="ECO:0000256" key="1">
    <source>
        <dbReference type="ARBA" id="ARBA00023015"/>
    </source>
</evidence>
<evidence type="ECO:0000313" key="5">
    <source>
        <dbReference type="EMBL" id="SAK79556.1"/>
    </source>
</evidence>
<dbReference type="RefSeq" id="WP_063936528.1">
    <property type="nucleotide sequence ID" value="NZ_FCNX02000009.1"/>
</dbReference>
<dbReference type="GO" id="GO:0043565">
    <property type="term" value="F:sequence-specific DNA binding"/>
    <property type="evidence" value="ECO:0007669"/>
    <property type="project" value="InterPro"/>
</dbReference>
<organism evidence="5 6">
    <name type="scientific">Caballeronia fortuita</name>
    <dbReference type="NCBI Taxonomy" id="1777138"/>
    <lineage>
        <taxon>Bacteria</taxon>
        <taxon>Pseudomonadati</taxon>
        <taxon>Pseudomonadota</taxon>
        <taxon>Betaproteobacteria</taxon>
        <taxon>Burkholderiales</taxon>
        <taxon>Burkholderiaceae</taxon>
        <taxon>Caballeronia</taxon>
    </lineage>
</organism>
<keyword evidence="1" id="KW-0805">Transcription regulation</keyword>
<reference evidence="5" key="1">
    <citation type="submission" date="2016-01" db="EMBL/GenBank/DDBJ databases">
        <authorList>
            <person name="Peeters C."/>
        </authorList>
    </citation>
    <scope>NUCLEOTIDE SEQUENCE</scope>
    <source>
        <strain evidence="5">LMG 29320</strain>
    </source>
</reference>
<sequence length="333" mass="36600">MTKALHSEVGVRPSAIKHLSTQSVPERERFAYWIDAICRVYVGLDGDTTEDAQRVHGDVRACSLGPLVVTDLCSSQLVVRRTPSLISASADDCVLVHVQHRGSTVIAQDNRQCVLGPGDFAIYDSSRPYELRCDADAHHTLVIRHPKAQLLQHVANLEDLTATLIPAGHLSSRLLHEMLAGVLGGVEELTPGSASSFAESMTCMAAAGLRGLPAANQRRGSNLSSFHIARVKAFVNENLRDPDLSVCKIAAAMHMSSDHLSRLFRHEPLQLSRLIARLRLEACRRDLVDPRLKNHSISEIAFGWAFSDAANFSRAFREQFGMSPREWRSAGPD</sequence>
<dbReference type="PRINTS" id="PR00032">
    <property type="entry name" value="HTHARAC"/>
</dbReference>
<dbReference type="Pfam" id="PF14525">
    <property type="entry name" value="AraC_binding_2"/>
    <property type="match status" value="1"/>
</dbReference>